<dbReference type="Proteomes" id="UP000220480">
    <property type="component" value="Unassembled WGS sequence"/>
</dbReference>
<organism evidence="1 2">
    <name type="scientific">Faecalibacterium prausnitzii</name>
    <dbReference type="NCBI Taxonomy" id="853"/>
    <lineage>
        <taxon>Bacteria</taxon>
        <taxon>Bacillati</taxon>
        <taxon>Bacillota</taxon>
        <taxon>Clostridia</taxon>
        <taxon>Eubacteriales</taxon>
        <taxon>Oscillospiraceae</taxon>
        <taxon>Faecalibacterium</taxon>
    </lineage>
</organism>
<reference evidence="1 2" key="1">
    <citation type="journal article" date="2017" name="Front. Microbiol.">
        <title>New Insights into the Diversity of the Genus Faecalibacterium.</title>
        <authorList>
            <person name="Benevides L."/>
            <person name="Burman S."/>
            <person name="Martin R."/>
            <person name="Robert V."/>
            <person name="Thomas M."/>
            <person name="Miquel S."/>
            <person name="Chain F."/>
            <person name="Sokol H."/>
            <person name="Bermudez-Humaran L.G."/>
            <person name="Morrison M."/>
            <person name="Langella P."/>
            <person name="Azevedo V.A."/>
            <person name="Chatel J.M."/>
            <person name="Soares S."/>
        </authorList>
    </citation>
    <scope>NUCLEOTIDE SEQUENCE [LARGE SCALE GENOMIC DNA]</scope>
    <source>
        <strain evidence="1 2">CNCM I 4644</strain>
    </source>
</reference>
<name>A0A2A7AV84_9FIRM</name>
<comment type="caution">
    <text evidence="1">The sequence shown here is derived from an EMBL/GenBank/DDBJ whole genome shotgun (WGS) entry which is preliminary data.</text>
</comment>
<gene>
    <name evidence="1" type="ORF">CGS59_12945</name>
</gene>
<proteinExistence type="predicted"/>
<protein>
    <submittedName>
        <fullName evidence="1">Uncharacterized protein</fullName>
    </submittedName>
</protein>
<evidence type="ECO:0000313" key="2">
    <source>
        <dbReference type="Proteomes" id="UP000220480"/>
    </source>
</evidence>
<dbReference type="EMBL" id="NMTZ01000027">
    <property type="protein sequence ID" value="PDX83019.1"/>
    <property type="molecule type" value="Genomic_DNA"/>
</dbReference>
<sequence>MKKCAVLHEPGDIVTLAGTRFVVLDVERRGSLPDSLFLLALESVGASEFGSSNNYAESDLKKAVDKWLEDMGKRGLDNAKLIPREIDLTTLDGSGCYGKLSVKAAPLTLDEAREYADIIPNAERWCWLATGWSGPSKSDGDLALYVYSNGDWFDGYCSNSYGIRPALKAPSILFEDSEAGLDLSKIPTDDLLQEIHRRLAEKA</sequence>
<evidence type="ECO:0000313" key="1">
    <source>
        <dbReference type="EMBL" id="PDX83019.1"/>
    </source>
</evidence>
<accession>A0A2A7AV84</accession>
<dbReference type="RefSeq" id="WP_097780248.1">
    <property type="nucleotide sequence ID" value="NZ_NMTZ01000027.1"/>
</dbReference>
<dbReference type="AlphaFoldDB" id="A0A2A7AV84"/>